<gene>
    <name evidence="1" type="ORF">GUITHDRAFT_109940</name>
</gene>
<evidence type="ECO:0000313" key="1">
    <source>
        <dbReference type="EMBL" id="EKX44156.1"/>
    </source>
</evidence>
<proteinExistence type="predicted"/>
<reference evidence="1 3" key="1">
    <citation type="journal article" date="2012" name="Nature">
        <title>Algal genomes reveal evolutionary mosaicism and the fate of nucleomorphs.</title>
        <authorList>
            <consortium name="DOE Joint Genome Institute"/>
            <person name="Curtis B.A."/>
            <person name="Tanifuji G."/>
            <person name="Burki F."/>
            <person name="Gruber A."/>
            <person name="Irimia M."/>
            <person name="Maruyama S."/>
            <person name="Arias M.C."/>
            <person name="Ball S.G."/>
            <person name="Gile G.H."/>
            <person name="Hirakawa Y."/>
            <person name="Hopkins J.F."/>
            <person name="Kuo A."/>
            <person name="Rensing S.A."/>
            <person name="Schmutz J."/>
            <person name="Symeonidi A."/>
            <person name="Elias M."/>
            <person name="Eveleigh R.J."/>
            <person name="Herman E.K."/>
            <person name="Klute M.J."/>
            <person name="Nakayama T."/>
            <person name="Obornik M."/>
            <person name="Reyes-Prieto A."/>
            <person name="Armbrust E.V."/>
            <person name="Aves S.J."/>
            <person name="Beiko R.G."/>
            <person name="Coutinho P."/>
            <person name="Dacks J.B."/>
            <person name="Durnford D.G."/>
            <person name="Fast N.M."/>
            <person name="Green B.R."/>
            <person name="Grisdale C.J."/>
            <person name="Hempel F."/>
            <person name="Henrissat B."/>
            <person name="Hoppner M.P."/>
            <person name="Ishida K."/>
            <person name="Kim E."/>
            <person name="Koreny L."/>
            <person name="Kroth P.G."/>
            <person name="Liu Y."/>
            <person name="Malik S.B."/>
            <person name="Maier U.G."/>
            <person name="McRose D."/>
            <person name="Mock T."/>
            <person name="Neilson J.A."/>
            <person name="Onodera N.T."/>
            <person name="Poole A.M."/>
            <person name="Pritham E.J."/>
            <person name="Richards T.A."/>
            <person name="Rocap G."/>
            <person name="Roy S.W."/>
            <person name="Sarai C."/>
            <person name="Schaack S."/>
            <person name="Shirato S."/>
            <person name="Slamovits C.H."/>
            <person name="Spencer D.F."/>
            <person name="Suzuki S."/>
            <person name="Worden A.Z."/>
            <person name="Zauner S."/>
            <person name="Barry K."/>
            <person name="Bell C."/>
            <person name="Bharti A.K."/>
            <person name="Crow J.A."/>
            <person name="Grimwood J."/>
            <person name="Kramer R."/>
            <person name="Lindquist E."/>
            <person name="Lucas S."/>
            <person name="Salamov A."/>
            <person name="McFadden G.I."/>
            <person name="Lane C.E."/>
            <person name="Keeling P.J."/>
            <person name="Gray M.W."/>
            <person name="Grigoriev I.V."/>
            <person name="Archibald J.M."/>
        </authorList>
    </citation>
    <scope>NUCLEOTIDE SEQUENCE</scope>
    <source>
        <strain evidence="1 3">CCMP2712</strain>
    </source>
</reference>
<dbReference type="EMBL" id="JH993006">
    <property type="protein sequence ID" value="EKX44156.1"/>
    <property type="molecule type" value="Genomic_DNA"/>
</dbReference>
<accession>L1J6K9</accession>
<reference evidence="2" key="3">
    <citation type="submission" date="2016-03" db="UniProtKB">
        <authorList>
            <consortium name="EnsemblProtists"/>
        </authorList>
    </citation>
    <scope>IDENTIFICATION</scope>
</reference>
<dbReference type="KEGG" id="gtt:GUITHDRAFT_109940"/>
<sequence length="108" mass="11544">MSWEEFKKGFDQTMEDISNSTAQAVDSPCSPFAAIGVKSEMFSCTRLKAGVDTMAEVGQTILEAPGTAIDGMSKGCRETKIGEIPDSAISGITMALRHEQGDEKRIPA</sequence>
<evidence type="ECO:0000313" key="3">
    <source>
        <dbReference type="Proteomes" id="UP000011087"/>
    </source>
</evidence>
<reference evidence="3" key="2">
    <citation type="submission" date="2012-11" db="EMBL/GenBank/DDBJ databases">
        <authorList>
            <person name="Kuo A."/>
            <person name="Curtis B.A."/>
            <person name="Tanifuji G."/>
            <person name="Burki F."/>
            <person name="Gruber A."/>
            <person name="Irimia M."/>
            <person name="Maruyama S."/>
            <person name="Arias M.C."/>
            <person name="Ball S.G."/>
            <person name="Gile G.H."/>
            <person name="Hirakawa Y."/>
            <person name="Hopkins J.F."/>
            <person name="Rensing S.A."/>
            <person name="Schmutz J."/>
            <person name="Symeonidi A."/>
            <person name="Elias M."/>
            <person name="Eveleigh R.J."/>
            <person name="Herman E.K."/>
            <person name="Klute M.J."/>
            <person name="Nakayama T."/>
            <person name="Obornik M."/>
            <person name="Reyes-Prieto A."/>
            <person name="Armbrust E.V."/>
            <person name="Aves S.J."/>
            <person name="Beiko R.G."/>
            <person name="Coutinho P."/>
            <person name="Dacks J.B."/>
            <person name="Durnford D.G."/>
            <person name="Fast N.M."/>
            <person name="Green B.R."/>
            <person name="Grisdale C."/>
            <person name="Hempe F."/>
            <person name="Henrissat B."/>
            <person name="Hoppner M.P."/>
            <person name="Ishida K.-I."/>
            <person name="Kim E."/>
            <person name="Koreny L."/>
            <person name="Kroth P.G."/>
            <person name="Liu Y."/>
            <person name="Malik S.-B."/>
            <person name="Maier U.G."/>
            <person name="McRose D."/>
            <person name="Mock T."/>
            <person name="Neilson J.A."/>
            <person name="Onodera N.T."/>
            <person name="Poole A.M."/>
            <person name="Pritham E.J."/>
            <person name="Richards T.A."/>
            <person name="Rocap G."/>
            <person name="Roy S.W."/>
            <person name="Sarai C."/>
            <person name="Schaack S."/>
            <person name="Shirato S."/>
            <person name="Slamovits C.H."/>
            <person name="Spencer D.F."/>
            <person name="Suzuki S."/>
            <person name="Worden A.Z."/>
            <person name="Zauner S."/>
            <person name="Barry K."/>
            <person name="Bell C."/>
            <person name="Bharti A.K."/>
            <person name="Crow J.A."/>
            <person name="Grimwood J."/>
            <person name="Kramer R."/>
            <person name="Lindquist E."/>
            <person name="Lucas S."/>
            <person name="Salamov A."/>
            <person name="McFadden G.I."/>
            <person name="Lane C.E."/>
            <person name="Keeling P.J."/>
            <person name="Gray M.W."/>
            <person name="Grigoriev I.V."/>
            <person name="Archibald J.M."/>
        </authorList>
    </citation>
    <scope>NUCLEOTIDE SEQUENCE</scope>
    <source>
        <strain evidence="3">CCMP2712</strain>
    </source>
</reference>
<dbReference type="GeneID" id="17300760"/>
<dbReference type="PaxDb" id="55529-EKX44156"/>
<dbReference type="AlphaFoldDB" id="L1J6K9"/>
<name>L1J6K9_GUITC</name>
<protein>
    <submittedName>
        <fullName evidence="1 2">Uncharacterized protein</fullName>
    </submittedName>
</protein>
<dbReference type="Proteomes" id="UP000011087">
    <property type="component" value="Unassembled WGS sequence"/>
</dbReference>
<dbReference type="HOGENOM" id="CLU_2202063_0_0_1"/>
<organism evidence="1">
    <name type="scientific">Guillardia theta (strain CCMP2712)</name>
    <name type="common">Cryptophyte</name>
    <dbReference type="NCBI Taxonomy" id="905079"/>
    <lineage>
        <taxon>Eukaryota</taxon>
        <taxon>Cryptophyceae</taxon>
        <taxon>Pyrenomonadales</taxon>
        <taxon>Geminigeraceae</taxon>
        <taxon>Guillardia</taxon>
    </lineage>
</organism>
<dbReference type="RefSeq" id="XP_005831136.1">
    <property type="nucleotide sequence ID" value="XM_005831079.1"/>
</dbReference>
<evidence type="ECO:0000313" key="2">
    <source>
        <dbReference type="EnsemblProtists" id="EKX44156"/>
    </source>
</evidence>
<dbReference type="EnsemblProtists" id="EKX44156">
    <property type="protein sequence ID" value="EKX44156"/>
    <property type="gene ID" value="GUITHDRAFT_109940"/>
</dbReference>
<keyword evidence="3" id="KW-1185">Reference proteome</keyword>